<evidence type="ECO:0000259" key="2">
    <source>
        <dbReference type="Pfam" id="PF09851"/>
    </source>
</evidence>
<evidence type="ECO:0000313" key="4">
    <source>
        <dbReference type="Proteomes" id="UP001223743"/>
    </source>
</evidence>
<accession>A0ABU0M3C8</accession>
<sequence>MPSSNRQSLSEIGRRLVDDVAARHGFDAEAVIVLLAALAAGGGRQAQFDHPAVGGMGQWNAGGMIMIGDMFNNALKTRVAAALDDLAEGLASGGVFEAVPAPTAGERRDGREAAPLFAPGAGFSPWPAELGRPAASGAQNDLHYAYFPDSRRLAIRKGGHVTLYDTADHAIGGVSQQQGTGADVSFTSQHGTVRLSDLAVIGRPPVAEDKPLSEAVPAESPRAGASPDLSGDILAKIERLAAMRDRGILSDEEFAAKKTELLARL</sequence>
<name>A0ABU0M3C8_9HYPH</name>
<feature type="region of interest" description="Disordered" evidence="1">
    <location>
        <begin position="209"/>
        <end position="228"/>
    </location>
</feature>
<comment type="caution">
    <text evidence="3">The sequence shown here is derived from an EMBL/GenBank/DDBJ whole genome shotgun (WGS) entry which is preliminary data.</text>
</comment>
<reference evidence="3 4" key="1">
    <citation type="submission" date="2023-07" db="EMBL/GenBank/DDBJ databases">
        <title>Genomic Encyclopedia of Type Strains, Phase IV (KMG-IV): sequencing the most valuable type-strain genomes for metagenomic binning, comparative biology and taxonomic classification.</title>
        <authorList>
            <person name="Goeker M."/>
        </authorList>
    </citation>
    <scope>NUCLEOTIDE SEQUENCE [LARGE SCALE GENOMIC DNA]</scope>
    <source>
        <strain evidence="3 4">B1-1</strain>
    </source>
</reference>
<dbReference type="EMBL" id="JAUSWJ010000001">
    <property type="protein sequence ID" value="MDQ0515446.1"/>
    <property type="molecule type" value="Genomic_DNA"/>
</dbReference>
<feature type="domain" description="SHOCT" evidence="2">
    <location>
        <begin position="236"/>
        <end position="262"/>
    </location>
</feature>
<proteinExistence type="predicted"/>
<dbReference type="Proteomes" id="UP001223743">
    <property type="component" value="Unassembled WGS sequence"/>
</dbReference>
<dbReference type="InterPro" id="IPR018649">
    <property type="entry name" value="SHOCT"/>
</dbReference>
<protein>
    <recommendedName>
        <fullName evidence="2">SHOCT domain-containing protein</fullName>
    </recommendedName>
</protein>
<dbReference type="Pfam" id="PF09851">
    <property type="entry name" value="SHOCT"/>
    <property type="match status" value="1"/>
</dbReference>
<gene>
    <name evidence="3" type="ORF">QO015_001059</name>
</gene>
<evidence type="ECO:0000313" key="3">
    <source>
        <dbReference type="EMBL" id="MDQ0515446.1"/>
    </source>
</evidence>
<organism evidence="3 4">
    <name type="scientific">Kaistia geumhonensis</name>
    <dbReference type="NCBI Taxonomy" id="410839"/>
    <lineage>
        <taxon>Bacteria</taxon>
        <taxon>Pseudomonadati</taxon>
        <taxon>Pseudomonadota</taxon>
        <taxon>Alphaproteobacteria</taxon>
        <taxon>Hyphomicrobiales</taxon>
        <taxon>Kaistiaceae</taxon>
        <taxon>Kaistia</taxon>
    </lineage>
</organism>
<evidence type="ECO:0000256" key="1">
    <source>
        <dbReference type="SAM" id="MobiDB-lite"/>
    </source>
</evidence>
<dbReference type="RefSeq" id="WP_266281011.1">
    <property type="nucleotide sequence ID" value="NZ_JAPKNF010000001.1"/>
</dbReference>
<keyword evidence="4" id="KW-1185">Reference proteome</keyword>